<gene>
    <name evidence="1" type="ORF">AVEN_269606_1</name>
</gene>
<protein>
    <submittedName>
        <fullName evidence="1">Uncharacterized protein</fullName>
    </submittedName>
</protein>
<dbReference type="Proteomes" id="UP000499080">
    <property type="component" value="Unassembled WGS sequence"/>
</dbReference>
<dbReference type="AlphaFoldDB" id="A0A4Y2CE45"/>
<organism evidence="1 2">
    <name type="scientific">Araneus ventricosus</name>
    <name type="common">Orbweaver spider</name>
    <name type="synonym">Epeira ventricosa</name>
    <dbReference type="NCBI Taxonomy" id="182803"/>
    <lineage>
        <taxon>Eukaryota</taxon>
        <taxon>Metazoa</taxon>
        <taxon>Ecdysozoa</taxon>
        <taxon>Arthropoda</taxon>
        <taxon>Chelicerata</taxon>
        <taxon>Arachnida</taxon>
        <taxon>Araneae</taxon>
        <taxon>Araneomorphae</taxon>
        <taxon>Entelegynae</taxon>
        <taxon>Araneoidea</taxon>
        <taxon>Araneidae</taxon>
        <taxon>Araneus</taxon>
    </lineage>
</organism>
<keyword evidence="2" id="KW-1185">Reference proteome</keyword>
<reference evidence="1 2" key="1">
    <citation type="journal article" date="2019" name="Sci. Rep.">
        <title>Orb-weaving spider Araneus ventricosus genome elucidates the spidroin gene catalogue.</title>
        <authorList>
            <person name="Kono N."/>
            <person name="Nakamura H."/>
            <person name="Ohtoshi R."/>
            <person name="Moran D.A.P."/>
            <person name="Shinohara A."/>
            <person name="Yoshida Y."/>
            <person name="Fujiwara M."/>
            <person name="Mori M."/>
            <person name="Tomita M."/>
            <person name="Arakawa K."/>
        </authorList>
    </citation>
    <scope>NUCLEOTIDE SEQUENCE [LARGE SCALE GENOMIC DNA]</scope>
</reference>
<name>A0A4Y2CE45_ARAVE</name>
<accession>A0A4Y2CE45</accession>
<comment type="caution">
    <text evidence="1">The sequence shown here is derived from an EMBL/GenBank/DDBJ whole genome shotgun (WGS) entry which is preliminary data.</text>
</comment>
<evidence type="ECO:0000313" key="2">
    <source>
        <dbReference type="Proteomes" id="UP000499080"/>
    </source>
</evidence>
<evidence type="ECO:0000313" key="1">
    <source>
        <dbReference type="EMBL" id="GBM02017.1"/>
    </source>
</evidence>
<dbReference type="EMBL" id="BGPR01000175">
    <property type="protein sequence ID" value="GBM02017.1"/>
    <property type="molecule type" value="Genomic_DNA"/>
</dbReference>
<sequence>MIFDYVENFRIQRSLCNPASLEFRRLQTMSIYNLRSNYLPNLAALIPTLCRGSGDLMVRSRPWIWKAPGPKPDSPEDAPCLWAWCMPNLMWVKHPHYGVVWKLGKGGAS</sequence>
<proteinExistence type="predicted"/>